<name>A0A450U8A6_9GAMM</name>
<proteinExistence type="predicted"/>
<dbReference type="EMBL" id="CAADFG010000007">
    <property type="protein sequence ID" value="VFJ88158.1"/>
    <property type="molecule type" value="Genomic_DNA"/>
</dbReference>
<dbReference type="EMBL" id="CAADFI010000008">
    <property type="protein sequence ID" value="VFJ90166.1"/>
    <property type="molecule type" value="Genomic_DNA"/>
</dbReference>
<dbReference type="AlphaFoldDB" id="A0A450U8A6"/>
<evidence type="ECO:0000313" key="1">
    <source>
        <dbReference type="EMBL" id="VFJ88158.1"/>
    </source>
</evidence>
<organism evidence="1">
    <name type="scientific">Candidatus Kentrum eta</name>
    <dbReference type="NCBI Taxonomy" id="2126337"/>
    <lineage>
        <taxon>Bacteria</taxon>
        <taxon>Pseudomonadati</taxon>
        <taxon>Pseudomonadota</taxon>
        <taxon>Gammaproteobacteria</taxon>
        <taxon>Candidatus Kentrum</taxon>
    </lineage>
</organism>
<sequence>MIRYGECSRMILLDQDNVASPLSRNLPSKGLEEFDNFPSTEHWQGSHVAKKRILSKSRDVRDEQMLGACIASTPYEEW</sequence>
<reference evidence="1" key="1">
    <citation type="submission" date="2019-02" db="EMBL/GenBank/DDBJ databases">
        <authorList>
            <person name="Gruber-Vodicka R. H."/>
            <person name="Seah K. B. B."/>
        </authorList>
    </citation>
    <scope>NUCLEOTIDE SEQUENCE</scope>
    <source>
        <strain evidence="3">BECK_SA2B12</strain>
        <strain evidence="1">BECK_SA2B15</strain>
        <strain evidence="2">BECK_SA2B20</strain>
    </source>
</reference>
<protein>
    <submittedName>
        <fullName evidence="1">Uncharacterized protein</fullName>
    </submittedName>
</protein>
<evidence type="ECO:0000313" key="2">
    <source>
        <dbReference type="EMBL" id="VFJ90166.1"/>
    </source>
</evidence>
<gene>
    <name evidence="1" type="ORF">BECKH772A_GA0070896_1000719</name>
    <name evidence="2" type="ORF">BECKH772B_GA0070898_1000819</name>
    <name evidence="3" type="ORF">BECKH772C_GA0070978_1000719</name>
</gene>
<evidence type="ECO:0000313" key="3">
    <source>
        <dbReference type="EMBL" id="VFJ96536.1"/>
    </source>
</evidence>
<accession>A0A450U8A6</accession>
<dbReference type="EMBL" id="CAADFJ010000007">
    <property type="protein sequence ID" value="VFJ96536.1"/>
    <property type="molecule type" value="Genomic_DNA"/>
</dbReference>